<protein>
    <submittedName>
        <fullName evidence="7">Site-specific integrase</fullName>
    </submittedName>
</protein>
<dbReference type="EMBL" id="JAQQKW010000004">
    <property type="protein sequence ID" value="MDC7694224.1"/>
    <property type="molecule type" value="Genomic_DNA"/>
</dbReference>
<evidence type="ECO:0000313" key="8">
    <source>
        <dbReference type="Proteomes" id="UP001216595"/>
    </source>
</evidence>
<dbReference type="CDD" id="cd00799">
    <property type="entry name" value="INT_Cre_C"/>
    <property type="match status" value="1"/>
</dbReference>
<evidence type="ECO:0000259" key="5">
    <source>
        <dbReference type="PROSITE" id="PS51898"/>
    </source>
</evidence>
<evidence type="ECO:0000256" key="3">
    <source>
        <dbReference type="ARBA" id="ARBA00023172"/>
    </source>
</evidence>
<dbReference type="InterPro" id="IPR002104">
    <property type="entry name" value="Integrase_catalytic"/>
</dbReference>
<dbReference type="PROSITE" id="PS51900">
    <property type="entry name" value="CB"/>
    <property type="match status" value="1"/>
</dbReference>
<dbReference type="SUPFAM" id="SSF56349">
    <property type="entry name" value="DNA breaking-rejoining enzymes"/>
    <property type="match status" value="1"/>
</dbReference>
<feature type="domain" description="Core-binding (CB)" evidence="6">
    <location>
        <begin position="65"/>
        <end position="144"/>
    </location>
</feature>
<organism evidence="7 8">
    <name type="scientific">Asticcacaulis currens</name>
    <dbReference type="NCBI Taxonomy" id="2984210"/>
    <lineage>
        <taxon>Bacteria</taxon>
        <taxon>Pseudomonadati</taxon>
        <taxon>Pseudomonadota</taxon>
        <taxon>Alphaproteobacteria</taxon>
        <taxon>Caulobacterales</taxon>
        <taxon>Caulobacteraceae</taxon>
        <taxon>Asticcacaulis</taxon>
    </lineage>
</organism>
<evidence type="ECO:0000256" key="2">
    <source>
        <dbReference type="ARBA" id="ARBA00023125"/>
    </source>
</evidence>
<evidence type="ECO:0000313" key="7">
    <source>
        <dbReference type="EMBL" id="MDC7694224.1"/>
    </source>
</evidence>
<dbReference type="RefSeq" id="WP_272740942.1">
    <property type="nucleotide sequence ID" value="NZ_JAQQKW010000004.1"/>
</dbReference>
<dbReference type="PROSITE" id="PS51898">
    <property type="entry name" value="TYR_RECOMBINASE"/>
    <property type="match status" value="1"/>
</dbReference>
<feature type="domain" description="Tyr recombinase" evidence="5">
    <location>
        <begin position="170"/>
        <end position="368"/>
    </location>
</feature>
<dbReference type="InterPro" id="IPR044068">
    <property type="entry name" value="CB"/>
</dbReference>
<keyword evidence="3" id="KW-0233">DNA recombination</keyword>
<keyword evidence="8" id="KW-1185">Reference proteome</keyword>
<evidence type="ECO:0000256" key="4">
    <source>
        <dbReference type="PROSITE-ProRule" id="PRU01248"/>
    </source>
</evidence>
<keyword evidence="1" id="KW-0229">DNA integration</keyword>
<dbReference type="SUPFAM" id="SSF47823">
    <property type="entry name" value="lambda integrase-like, N-terminal domain"/>
    <property type="match status" value="1"/>
</dbReference>
<reference evidence="7 8" key="1">
    <citation type="submission" date="2023-01" db="EMBL/GenBank/DDBJ databases">
        <title>Novel species of the genus Asticcacaulis isolated from rivers.</title>
        <authorList>
            <person name="Lu H."/>
        </authorList>
    </citation>
    <scope>NUCLEOTIDE SEQUENCE [LARGE SCALE GENOMIC DNA]</scope>
    <source>
        <strain evidence="7 8">DXS10W</strain>
    </source>
</reference>
<evidence type="ECO:0000259" key="6">
    <source>
        <dbReference type="PROSITE" id="PS51900"/>
    </source>
</evidence>
<dbReference type="InterPro" id="IPR013762">
    <property type="entry name" value="Integrase-like_cat_sf"/>
</dbReference>
<dbReference type="InterPro" id="IPR011010">
    <property type="entry name" value="DNA_brk_join_enz"/>
</dbReference>
<keyword evidence="2 4" id="KW-0238">DNA-binding</keyword>
<dbReference type="Gene3D" id="1.10.443.10">
    <property type="entry name" value="Intergrase catalytic core"/>
    <property type="match status" value="1"/>
</dbReference>
<gene>
    <name evidence="7" type="ORF">PQU94_08015</name>
</gene>
<comment type="caution">
    <text evidence="7">The sequence shown here is derived from an EMBL/GenBank/DDBJ whole genome shotgun (WGS) entry which is preliminary data.</text>
</comment>
<name>A0ABT5IDI0_9CAUL</name>
<dbReference type="PANTHER" id="PTHR34605:SF4">
    <property type="entry name" value="DNA ADENINE METHYLTRANSFERASE"/>
    <property type="match status" value="1"/>
</dbReference>
<dbReference type="InterPro" id="IPR010998">
    <property type="entry name" value="Integrase_recombinase_N"/>
</dbReference>
<sequence length="372" mass="40719">MVVNLITSISENAYKQFQLCSERHHDFIKNFARLLHVIRVIIACDIGYIGQMDNQKPKPPTARAAMALAKSQTYQDAADAPATLRAYASDAKDFEAWCKRSGLSAFPATPEVVGAYLAAAGEGYAMQTLRRRVAAIARASGMAGHPLDTKHPSIRETLRGIGRTHGSRGRRAAALTTKELKALSEACDASLPGDRDRALLLVGFAGALRRSELVALDAEKLIWFEDGVRLLLERSKTDKEGRGAEVTIVFGRNEATCPVRALRRWLDNAGIQIGPVYRKVNKAGRVESRRLSEDAVRQILLRRAADAGIKGTLAEPVSPHGLRAGFVTTAYRNGVPDEEIMGHTRHRSLTTMRSYVRRAKLKTSEPAGKLGL</sequence>
<dbReference type="Proteomes" id="UP001216595">
    <property type="component" value="Unassembled WGS sequence"/>
</dbReference>
<dbReference type="Pfam" id="PF00589">
    <property type="entry name" value="Phage_integrase"/>
    <property type="match status" value="1"/>
</dbReference>
<dbReference type="Gene3D" id="1.10.150.130">
    <property type="match status" value="1"/>
</dbReference>
<dbReference type="InterPro" id="IPR052925">
    <property type="entry name" value="Phage_Integrase-like_Recomb"/>
</dbReference>
<dbReference type="PANTHER" id="PTHR34605">
    <property type="entry name" value="PHAGE_INTEGRASE DOMAIN-CONTAINING PROTEIN"/>
    <property type="match status" value="1"/>
</dbReference>
<proteinExistence type="predicted"/>
<evidence type="ECO:0000256" key="1">
    <source>
        <dbReference type="ARBA" id="ARBA00022908"/>
    </source>
</evidence>
<accession>A0ABT5IDI0</accession>